<feature type="transmembrane region" description="Helical" evidence="2">
    <location>
        <begin position="207"/>
        <end position="231"/>
    </location>
</feature>
<evidence type="ECO:0000256" key="1">
    <source>
        <dbReference type="SAM" id="MobiDB-lite"/>
    </source>
</evidence>
<reference evidence="3 4" key="1">
    <citation type="submission" date="2015-03" db="EMBL/GenBank/DDBJ databases">
        <title>Genome Assembly of Staphylococcus cohnii subsp. cohnii strain G22B2.</title>
        <authorList>
            <person name="Nair G."/>
            <person name="Kaur G."/>
            <person name="Khatri I."/>
            <person name="Singh N.K."/>
            <person name="Sathyabama S."/>
            <person name="Maurya S.K."/>
            <person name="Subramanian S."/>
            <person name="Agrewala J.N."/>
            <person name="Mayilraj S."/>
        </authorList>
    </citation>
    <scope>NUCLEOTIDE SEQUENCE [LARGE SCALE GENOMIC DNA]</scope>
    <source>
        <strain evidence="3 4">G22B2</strain>
    </source>
</reference>
<evidence type="ECO:0000313" key="4">
    <source>
        <dbReference type="Proteomes" id="UP000034455"/>
    </source>
</evidence>
<gene>
    <name evidence="3" type="ORF">UF66_1462</name>
</gene>
<name>A0A0M2P5I4_STACC</name>
<evidence type="ECO:0000313" key="3">
    <source>
        <dbReference type="EMBL" id="KKI65505.1"/>
    </source>
</evidence>
<keyword evidence="2" id="KW-0812">Transmembrane</keyword>
<dbReference type="EMBL" id="LAKJ01000002">
    <property type="protein sequence ID" value="KKI65505.1"/>
    <property type="molecule type" value="Genomic_DNA"/>
</dbReference>
<keyword evidence="2" id="KW-1133">Transmembrane helix</keyword>
<evidence type="ECO:0008006" key="5">
    <source>
        <dbReference type="Google" id="ProtNLM"/>
    </source>
</evidence>
<dbReference type="Proteomes" id="UP000034455">
    <property type="component" value="Unassembled WGS sequence"/>
</dbReference>
<proteinExistence type="predicted"/>
<protein>
    <recommendedName>
        <fullName evidence="5">5,10-methylene-tetrahydrofolate dehydrogenase</fullName>
    </recommendedName>
</protein>
<dbReference type="AlphaFoldDB" id="A0A0M2P5I4"/>
<accession>A0A0M2P5I4</accession>
<feature type="region of interest" description="Disordered" evidence="1">
    <location>
        <begin position="367"/>
        <end position="403"/>
    </location>
</feature>
<sequence>MNTTTAKIGIIAAPGVTEKVARNLEIDLPHILSEQYKHSVKWEIDTIIDPLTGSAESVQQIFSKIADYQEHNQWHFTIGLTDLPMIEQQKVVAIDINRQNGASLISIPAYGWRPIKKRIQNSILAILKAIDEFKHSEKINNYQYAMSLMNAQFPLSNLQSRTVYFENTTSQHTQHYVSSKSKGIFRLVSGMTFANNPFNMLKSLSNVVAIAFTTGAFGIIFTTMWNLSFVYSEWRLLLMMLVAIFGMMIWMIIAHNLWESKKESTNKQITTLYNLTTTMTLTVSVIIYYFILFSLFLIASLIVLPSDYLGQALQLKTSAGLTTYLNLAWFAASISTVAGAIGVGLNNEALILESTYGYRQKQRYKQLHKEQQQQEQQQRKAQLDIKEKRQEEEEKARKQQDSN</sequence>
<feature type="transmembrane region" description="Helical" evidence="2">
    <location>
        <begin position="279"/>
        <end position="304"/>
    </location>
</feature>
<feature type="transmembrane region" description="Helical" evidence="2">
    <location>
        <begin position="237"/>
        <end position="258"/>
    </location>
</feature>
<keyword evidence="2" id="KW-0472">Membrane</keyword>
<organism evidence="3 4">
    <name type="scientific">Staphylococcus cohnii subsp. cohnii</name>
    <dbReference type="NCBI Taxonomy" id="74704"/>
    <lineage>
        <taxon>Bacteria</taxon>
        <taxon>Bacillati</taxon>
        <taxon>Bacillota</taxon>
        <taxon>Bacilli</taxon>
        <taxon>Bacillales</taxon>
        <taxon>Staphylococcaceae</taxon>
        <taxon>Staphylococcus</taxon>
        <taxon>Staphylococcus cohnii species complex</taxon>
    </lineage>
</organism>
<dbReference type="RefSeq" id="WP_046467642.1">
    <property type="nucleotide sequence ID" value="NZ_LAKJ01000002.1"/>
</dbReference>
<comment type="caution">
    <text evidence="3">The sequence shown here is derived from an EMBL/GenBank/DDBJ whole genome shotgun (WGS) entry which is preliminary data.</text>
</comment>
<dbReference type="PATRIC" id="fig|74704.6.peg.1496"/>
<feature type="transmembrane region" description="Helical" evidence="2">
    <location>
        <begin position="324"/>
        <end position="345"/>
    </location>
</feature>
<evidence type="ECO:0000256" key="2">
    <source>
        <dbReference type="SAM" id="Phobius"/>
    </source>
</evidence>